<dbReference type="Pfam" id="PF25954">
    <property type="entry name" value="Beta-barrel_RND_2"/>
    <property type="match status" value="1"/>
</dbReference>
<dbReference type="GO" id="GO:0030313">
    <property type="term" value="C:cell envelope"/>
    <property type="evidence" value="ECO:0007669"/>
    <property type="project" value="UniProtKB-SubCell"/>
</dbReference>
<feature type="coiled-coil region" evidence="4">
    <location>
        <begin position="181"/>
        <end position="236"/>
    </location>
</feature>
<dbReference type="PANTHER" id="PTHR32347">
    <property type="entry name" value="EFFLUX SYSTEM COMPONENT YKNX-RELATED"/>
    <property type="match status" value="1"/>
</dbReference>
<dbReference type="InterPro" id="IPR058792">
    <property type="entry name" value="Beta-barrel_RND_2"/>
</dbReference>
<dbReference type="Gene3D" id="2.40.30.170">
    <property type="match status" value="1"/>
</dbReference>
<evidence type="ECO:0000313" key="7">
    <source>
        <dbReference type="EMBL" id="XCC96155.1"/>
    </source>
</evidence>
<dbReference type="EMBL" id="CP123385">
    <property type="protein sequence ID" value="XCC96155.1"/>
    <property type="molecule type" value="Genomic_DNA"/>
</dbReference>
<dbReference type="SUPFAM" id="SSF111369">
    <property type="entry name" value="HlyD-like secretion proteins"/>
    <property type="match status" value="2"/>
</dbReference>
<name>A0AAU8ANT5_9RHOB</name>
<dbReference type="NCBIfam" id="TIGR01730">
    <property type="entry name" value="RND_mfp"/>
    <property type="match status" value="1"/>
</dbReference>
<feature type="domain" description="Multidrug resistance protein MdtA-like barrel-sandwich hybrid" evidence="5">
    <location>
        <begin position="71"/>
        <end position="277"/>
    </location>
</feature>
<evidence type="ECO:0000259" key="5">
    <source>
        <dbReference type="Pfam" id="PF25917"/>
    </source>
</evidence>
<reference evidence="7" key="1">
    <citation type="submission" date="2023-02" db="EMBL/GenBank/DDBJ databases">
        <title>Description and genomic characterization of Salipiger bruguierae sp. nov., isolated from the sediment of mangrove plant Bruguiera sexangula.</title>
        <authorList>
            <person name="Long M."/>
        </authorList>
    </citation>
    <scope>NUCLEOTIDE SEQUENCE</scope>
    <source>
        <strain evidence="7">H15</strain>
    </source>
</reference>
<accession>A0AAU8ANT5</accession>
<dbReference type="Gene3D" id="2.40.420.20">
    <property type="match status" value="1"/>
</dbReference>
<dbReference type="Pfam" id="PF25917">
    <property type="entry name" value="BSH_RND"/>
    <property type="match status" value="1"/>
</dbReference>
<proteinExistence type="inferred from homology"/>
<keyword evidence="3 4" id="KW-0175">Coiled coil</keyword>
<organism evidence="7">
    <name type="scientific">Alloyangia sp. H15</name>
    <dbReference type="NCBI Taxonomy" id="3029062"/>
    <lineage>
        <taxon>Bacteria</taxon>
        <taxon>Pseudomonadati</taxon>
        <taxon>Pseudomonadota</taxon>
        <taxon>Alphaproteobacteria</taxon>
        <taxon>Rhodobacterales</taxon>
        <taxon>Roseobacteraceae</taxon>
        <taxon>Alloyangia</taxon>
    </lineage>
</organism>
<dbReference type="Gene3D" id="2.40.50.100">
    <property type="match status" value="2"/>
</dbReference>
<dbReference type="InterPro" id="IPR006143">
    <property type="entry name" value="RND_pump_MFP"/>
</dbReference>
<evidence type="ECO:0000256" key="1">
    <source>
        <dbReference type="ARBA" id="ARBA00004196"/>
    </source>
</evidence>
<comment type="similarity">
    <text evidence="2">Belongs to the membrane fusion protein (MFP) (TC 8.A.1) family.</text>
</comment>
<dbReference type="RefSeq" id="WP_353475021.1">
    <property type="nucleotide sequence ID" value="NZ_CP123385.1"/>
</dbReference>
<evidence type="ECO:0000259" key="6">
    <source>
        <dbReference type="Pfam" id="PF25954"/>
    </source>
</evidence>
<evidence type="ECO:0000256" key="4">
    <source>
        <dbReference type="SAM" id="Coils"/>
    </source>
</evidence>
<feature type="domain" description="CusB-like beta-barrel" evidence="6">
    <location>
        <begin position="290"/>
        <end position="362"/>
    </location>
</feature>
<dbReference type="PANTHER" id="PTHR32347:SF14">
    <property type="entry name" value="EFFLUX SYSTEM COMPONENT YKNX-RELATED"/>
    <property type="match status" value="1"/>
</dbReference>
<evidence type="ECO:0000256" key="2">
    <source>
        <dbReference type="ARBA" id="ARBA00009477"/>
    </source>
</evidence>
<dbReference type="GO" id="GO:0016020">
    <property type="term" value="C:membrane"/>
    <property type="evidence" value="ECO:0007669"/>
    <property type="project" value="InterPro"/>
</dbReference>
<dbReference type="GO" id="GO:0022857">
    <property type="term" value="F:transmembrane transporter activity"/>
    <property type="evidence" value="ECO:0007669"/>
    <property type="project" value="InterPro"/>
</dbReference>
<sequence>MRKRTVFLIVLLCLGLWQLVGADRLAHPGGAEGGASELAPLTETYRLAPVTSRVLVERVPATGSVEPVALVSVSSQVSGQIKTIYVDFNARVAKGDALAQIDPLSFEIAVSMAQAELDVAKASVTAQEESIAGLRADLLARGHERDAATAAEDQARVLRDDAEADVGRKTVLSSLSSVAEQQKARTALASAEAQLRNAEAARKAREAAILQGQAGLRAAEAQLENIRAGVRQREAALLQATAELERTVIRAPVDGSVTVRSVEPGQTVAASLQAPVLFTIAQDLRRMQVMATVGEADIGRIRVGQAFEFSVDAYPGRLFRGEVLQIRVQPHSVQNVVAYTVVASAPNPDLLLLPGMTATSTIIVQQTAPTLAVPSAALRFRPPGDTRQGSPKVYVLTGGAVVPTEVSIGTSDGGFTEISGPGIAPGVEVVTGLVDMRRTPPAPASASLFGFLQ</sequence>
<dbReference type="AlphaFoldDB" id="A0AAU8ANT5"/>
<dbReference type="InterPro" id="IPR058625">
    <property type="entry name" value="MdtA-like_BSH"/>
</dbReference>
<gene>
    <name evidence="7" type="ORF">PVT71_15765</name>
</gene>
<dbReference type="InterPro" id="IPR050465">
    <property type="entry name" value="UPF0194_transport"/>
</dbReference>
<evidence type="ECO:0000256" key="3">
    <source>
        <dbReference type="ARBA" id="ARBA00023054"/>
    </source>
</evidence>
<comment type="subcellular location">
    <subcellularLocation>
        <location evidence="1">Cell envelope</location>
    </subcellularLocation>
</comment>
<protein>
    <submittedName>
        <fullName evidence="7">Efflux RND transporter periplasmic adaptor subunit</fullName>
    </submittedName>
</protein>